<accession>A0A3A1UTN5</accession>
<reference evidence="1 2" key="1">
    <citation type="submission" date="2018-09" db="EMBL/GenBank/DDBJ databases">
        <title>Paenibacillus aracenensis nov. sp. isolated from a cave in southern Spain.</title>
        <authorList>
            <person name="Jurado V."/>
            <person name="Gutierrez-Patricio S."/>
            <person name="Gonzalez-Pimentel J.L."/>
            <person name="Miller A.Z."/>
            <person name="Laiz L."/>
            <person name="Saiz-Jimenez C."/>
        </authorList>
    </citation>
    <scope>NUCLEOTIDE SEQUENCE [LARGE SCALE GENOMIC DNA]</scope>
    <source>
        <strain evidence="1 2">DSM 22867</strain>
    </source>
</reference>
<keyword evidence="2" id="KW-1185">Reference proteome</keyword>
<protein>
    <submittedName>
        <fullName evidence="1">Uncharacterized protein</fullName>
    </submittedName>
</protein>
<evidence type="ECO:0000313" key="1">
    <source>
        <dbReference type="EMBL" id="RIX51176.1"/>
    </source>
</evidence>
<sequence>MLTFEQKLAIIASFPELQRKDVSLGRVNFHYEESAHEKKIVVYHLHPNGNGFVFAGLLEDVETDAKGFVNIREFSEDELRSLIARSIESLSAADAEEEPDVSSQEEGYRPSRAEFWRGAGGSRLTLLYQDDLWYVYAGKELDMAFETHEEAVQYLADEGFRRE</sequence>
<evidence type="ECO:0000313" key="2">
    <source>
        <dbReference type="Proteomes" id="UP000266482"/>
    </source>
</evidence>
<dbReference type="OrthoDB" id="2360619at2"/>
<comment type="caution">
    <text evidence="1">The sequence shown here is derived from an EMBL/GenBank/DDBJ whole genome shotgun (WGS) entry which is preliminary data.</text>
</comment>
<dbReference type="RefSeq" id="WP_119600909.1">
    <property type="nucleotide sequence ID" value="NZ_QXQA01000011.1"/>
</dbReference>
<gene>
    <name evidence="1" type="ORF">D3P08_16990</name>
</gene>
<proteinExistence type="predicted"/>
<organism evidence="1 2">
    <name type="scientific">Paenibacillus nanensis</name>
    <dbReference type="NCBI Taxonomy" id="393251"/>
    <lineage>
        <taxon>Bacteria</taxon>
        <taxon>Bacillati</taxon>
        <taxon>Bacillota</taxon>
        <taxon>Bacilli</taxon>
        <taxon>Bacillales</taxon>
        <taxon>Paenibacillaceae</taxon>
        <taxon>Paenibacillus</taxon>
    </lineage>
</organism>
<name>A0A3A1UTN5_9BACL</name>
<dbReference type="AlphaFoldDB" id="A0A3A1UTN5"/>
<dbReference type="EMBL" id="QXQA01000011">
    <property type="protein sequence ID" value="RIX51176.1"/>
    <property type="molecule type" value="Genomic_DNA"/>
</dbReference>
<dbReference type="Proteomes" id="UP000266482">
    <property type="component" value="Unassembled WGS sequence"/>
</dbReference>